<dbReference type="AlphaFoldDB" id="A0AA36IZN6"/>
<evidence type="ECO:0000256" key="6">
    <source>
        <dbReference type="ARBA" id="ARBA00023242"/>
    </source>
</evidence>
<evidence type="ECO:0000313" key="9">
    <source>
        <dbReference type="EMBL" id="CAJ1396932.1"/>
    </source>
</evidence>
<dbReference type="InterPro" id="IPR035979">
    <property type="entry name" value="RBD_domain_sf"/>
</dbReference>
<evidence type="ECO:0000256" key="1">
    <source>
        <dbReference type="ARBA" id="ARBA00004123"/>
    </source>
</evidence>
<feature type="domain" description="RRM" evidence="8">
    <location>
        <begin position="188"/>
        <end position="281"/>
    </location>
</feature>
<evidence type="ECO:0000256" key="5">
    <source>
        <dbReference type="ARBA" id="ARBA00022884"/>
    </source>
</evidence>
<dbReference type="CDD" id="cd12378">
    <property type="entry name" value="RRM1_I_PABPs"/>
    <property type="match status" value="1"/>
</dbReference>
<evidence type="ECO:0000313" key="10">
    <source>
        <dbReference type="Proteomes" id="UP001178507"/>
    </source>
</evidence>
<dbReference type="GO" id="GO:0003723">
    <property type="term" value="F:RNA binding"/>
    <property type="evidence" value="ECO:0007669"/>
    <property type="project" value="UniProtKB-UniRule"/>
</dbReference>
<dbReference type="Gene3D" id="3.30.70.330">
    <property type="match status" value="3"/>
</dbReference>
<protein>
    <recommendedName>
        <fullName evidence="8">RRM domain-containing protein</fullName>
    </recommendedName>
</protein>
<keyword evidence="10" id="KW-1185">Reference proteome</keyword>
<dbReference type="Proteomes" id="UP001178507">
    <property type="component" value="Unassembled WGS sequence"/>
</dbReference>
<dbReference type="InterPro" id="IPR034364">
    <property type="entry name" value="PABP_RRM1"/>
</dbReference>
<evidence type="ECO:0000259" key="8">
    <source>
        <dbReference type="PROSITE" id="PS50102"/>
    </source>
</evidence>
<keyword evidence="4" id="KW-0677">Repeat</keyword>
<dbReference type="PANTHER" id="PTHR24012">
    <property type="entry name" value="RNA BINDING PROTEIN"/>
    <property type="match status" value="1"/>
</dbReference>
<dbReference type="Pfam" id="PF00076">
    <property type="entry name" value="RRM_1"/>
    <property type="match status" value="3"/>
</dbReference>
<evidence type="ECO:0000256" key="2">
    <source>
        <dbReference type="ARBA" id="ARBA00004496"/>
    </source>
</evidence>
<dbReference type="PROSITE" id="PS50102">
    <property type="entry name" value="RRM"/>
    <property type="match status" value="3"/>
</dbReference>
<accession>A0AA36IZN6</accession>
<sequence length="307" mass="34521">MQTNKAPQIASLYVGDLHPEVTEAELYELFNRIGPVASIRVCREKASRKSLGYGYVNFHNGKDAETALDNLNYTNIHGRCCRLMWSQRDAGQRKANNSNVYVANLDKNIDNKALHDTFSVFGEIRSCKVAADALGSSYGYGFVHFDTEEAARDAIAKLNNMEVGGKRIQVCLCENRKEVSSNSSSDFTNLYVKCFPADWSEETLRAEFEKFGPLTGVAVRADAQGRKCAFVNFAKHEDARECVNEMHMKDMRSPEDQEKDEVEVGTDGHPLTRLYVQRAQPKAERERLLKHQYAQEAAIKSKSSVCT</sequence>
<comment type="subcellular location">
    <subcellularLocation>
        <location evidence="2">Cytoplasm</location>
    </subcellularLocation>
    <subcellularLocation>
        <location evidence="1">Nucleus</location>
    </subcellularLocation>
</comment>
<dbReference type="SUPFAM" id="SSF54928">
    <property type="entry name" value="RNA-binding domain, RBD"/>
    <property type="match status" value="2"/>
</dbReference>
<comment type="caution">
    <text evidence="9">The sequence shown here is derived from an EMBL/GenBank/DDBJ whole genome shotgun (WGS) entry which is preliminary data.</text>
</comment>
<feature type="domain" description="RRM" evidence="8">
    <location>
        <begin position="10"/>
        <end position="88"/>
    </location>
</feature>
<gene>
    <name evidence="9" type="ORF">EVOR1521_LOCUS21057</name>
</gene>
<dbReference type="GO" id="GO:0005634">
    <property type="term" value="C:nucleus"/>
    <property type="evidence" value="ECO:0007669"/>
    <property type="project" value="UniProtKB-SubCell"/>
</dbReference>
<evidence type="ECO:0000256" key="3">
    <source>
        <dbReference type="ARBA" id="ARBA00022490"/>
    </source>
</evidence>
<name>A0AA36IZN6_9DINO</name>
<keyword evidence="5 7" id="KW-0694">RNA-binding</keyword>
<feature type="domain" description="RRM" evidence="8">
    <location>
        <begin position="98"/>
        <end position="175"/>
    </location>
</feature>
<dbReference type="FunFam" id="3.30.70.330:FF:000651">
    <property type="entry name" value="Poly(A) binding protein cytoplasmic 1 like"/>
    <property type="match status" value="1"/>
</dbReference>
<proteinExistence type="predicted"/>
<keyword evidence="6" id="KW-0539">Nucleus</keyword>
<dbReference type="GO" id="GO:0005737">
    <property type="term" value="C:cytoplasm"/>
    <property type="evidence" value="ECO:0007669"/>
    <property type="project" value="UniProtKB-SubCell"/>
</dbReference>
<dbReference type="SMART" id="SM00360">
    <property type="entry name" value="RRM"/>
    <property type="match status" value="3"/>
</dbReference>
<dbReference type="InterPro" id="IPR000504">
    <property type="entry name" value="RRM_dom"/>
</dbReference>
<evidence type="ECO:0000256" key="4">
    <source>
        <dbReference type="ARBA" id="ARBA00022737"/>
    </source>
</evidence>
<organism evidence="9 10">
    <name type="scientific">Effrenium voratum</name>
    <dbReference type="NCBI Taxonomy" id="2562239"/>
    <lineage>
        <taxon>Eukaryota</taxon>
        <taxon>Sar</taxon>
        <taxon>Alveolata</taxon>
        <taxon>Dinophyceae</taxon>
        <taxon>Suessiales</taxon>
        <taxon>Symbiodiniaceae</taxon>
        <taxon>Effrenium</taxon>
    </lineage>
</organism>
<reference evidence="9" key="1">
    <citation type="submission" date="2023-08" db="EMBL/GenBank/DDBJ databases">
        <authorList>
            <person name="Chen Y."/>
            <person name="Shah S."/>
            <person name="Dougan E. K."/>
            <person name="Thang M."/>
            <person name="Chan C."/>
        </authorList>
    </citation>
    <scope>NUCLEOTIDE SEQUENCE</scope>
</reference>
<dbReference type="EMBL" id="CAUJNA010003248">
    <property type="protein sequence ID" value="CAJ1396932.1"/>
    <property type="molecule type" value="Genomic_DNA"/>
</dbReference>
<keyword evidence="3" id="KW-0963">Cytoplasm</keyword>
<evidence type="ECO:0000256" key="7">
    <source>
        <dbReference type="PROSITE-ProRule" id="PRU00176"/>
    </source>
</evidence>
<dbReference type="InterPro" id="IPR012677">
    <property type="entry name" value="Nucleotide-bd_a/b_plait_sf"/>
</dbReference>